<reference evidence="1" key="2">
    <citation type="journal article" date="2021" name="Mar. Drugs">
        <title>Genome Reduction and Secondary Metabolism of the Marine Sponge-Associated Cyanobacterium Leptothoe.</title>
        <authorList>
            <person name="Konstantinou D."/>
            <person name="Popin R.V."/>
            <person name="Fewer D.P."/>
            <person name="Sivonen K."/>
            <person name="Gkelis S."/>
        </authorList>
    </citation>
    <scope>NUCLEOTIDE SEQUENCE</scope>
    <source>
        <strain evidence="1">TAU-MAC 1115</strain>
    </source>
</reference>
<dbReference type="Proteomes" id="UP000717364">
    <property type="component" value="Unassembled WGS sequence"/>
</dbReference>
<evidence type="ECO:0000313" key="2">
    <source>
        <dbReference type="Proteomes" id="UP000717364"/>
    </source>
</evidence>
<dbReference type="RefSeq" id="WP_215609330.1">
    <property type="nucleotide sequence ID" value="NZ_JADOES010000023.1"/>
</dbReference>
<keyword evidence="2" id="KW-1185">Reference proteome</keyword>
<reference evidence="1" key="1">
    <citation type="submission" date="2020-11" db="EMBL/GenBank/DDBJ databases">
        <authorList>
            <person name="Konstantinou D."/>
            <person name="Gkelis S."/>
            <person name="Popin R."/>
            <person name="Fewer D."/>
            <person name="Sivonen K."/>
        </authorList>
    </citation>
    <scope>NUCLEOTIDE SEQUENCE</scope>
    <source>
        <strain evidence="1">TAU-MAC 1115</strain>
    </source>
</reference>
<protein>
    <submittedName>
        <fullName evidence="1">Uncharacterized protein</fullName>
    </submittedName>
</protein>
<gene>
    <name evidence="1" type="ORF">IXB50_12600</name>
</gene>
<organism evidence="1 2">
    <name type="scientific">Leptothoe spongobia TAU-MAC 1115</name>
    <dbReference type="NCBI Taxonomy" id="1967444"/>
    <lineage>
        <taxon>Bacteria</taxon>
        <taxon>Bacillati</taxon>
        <taxon>Cyanobacteriota</taxon>
        <taxon>Cyanophyceae</taxon>
        <taxon>Nodosilineales</taxon>
        <taxon>Cymatolegaceae</taxon>
        <taxon>Leptothoe</taxon>
        <taxon>Leptothoe spongobia</taxon>
    </lineage>
</organism>
<dbReference type="AlphaFoldDB" id="A0A947DFS9"/>
<sequence length="68" mass="7891">METSKKYWPVRLDRSYKKPVDSFCTRFGSKYGAAVSLVLDIAIATDWKILQVDKESLTSWIDSQFQKN</sequence>
<comment type="caution">
    <text evidence="1">The sequence shown here is derived from an EMBL/GenBank/DDBJ whole genome shotgun (WGS) entry which is preliminary data.</text>
</comment>
<name>A0A947DFS9_9CYAN</name>
<evidence type="ECO:0000313" key="1">
    <source>
        <dbReference type="EMBL" id="MBT9316262.1"/>
    </source>
</evidence>
<accession>A0A947DFS9</accession>
<dbReference type="EMBL" id="JADOES010000023">
    <property type="protein sequence ID" value="MBT9316262.1"/>
    <property type="molecule type" value="Genomic_DNA"/>
</dbReference>
<proteinExistence type="predicted"/>